<reference evidence="1 2" key="1">
    <citation type="journal article" date="2018" name="Sci. Rep.">
        <title>Comparative analysis of the Pocillopora damicornis genome highlights role of immune system in coral evolution.</title>
        <authorList>
            <person name="Cunning R."/>
            <person name="Bay R.A."/>
            <person name="Gillette P."/>
            <person name="Baker A.C."/>
            <person name="Traylor-Knowles N."/>
        </authorList>
    </citation>
    <scope>NUCLEOTIDE SEQUENCE [LARGE SCALE GENOMIC DNA]</scope>
    <source>
        <strain evidence="1">RSMAS</strain>
        <tissue evidence="1">Whole animal</tissue>
    </source>
</reference>
<dbReference type="Proteomes" id="UP000275408">
    <property type="component" value="Unassembled WGS sequence"/>
</dbReference>
<protein>
    <recommendedName>
        <fullName evidence="3">FLYWCH-type domain-containing protein</fullName>
    </recommendedName>
</protein>
<dbReference type="Gene3D" id="2.20.25.240">
    <property type="match status" value="1"/>
</dbReference>
<keyword evidence="2" id="KW-1185">Reference proteome</keyword>
<gene>
    <name evidence="1" type="ORF">pdam_00009818</name>
</gene>
<dbReference type="EMBL" id="RCHS01000399">
    <property type="protein sequence ID" value="RMX59130.1"/>
    <property type="molecule type" value="Genomic_DNA"/>
</dbReference>
<dbReference type="PANTHER" id="PTHR20956">
    <property type="entry name" value="HEH2P"/>
    <property type="match status" value="1"/>
</dbReference>
<evidence type="ECO:0008006" key="3">
    <source>
        <dbReference type="Google" id="ProtNLM"/>
    </source>
</evidence>
<comment type="caution">
    <text evidence="1">The sequence shown here is derived from an EMBL/GenBank/DDBJ whole genome shotgun (WGS) entry which is preliminary data.</text>
</comment>
<dbReference type="PANTHER" id="PTHR20956:SF12">
    <property type="entry name" value="FLYWCH-TYPE DOMAIN-CONTAINING PROTEIN"/>
    <property type="match status" value="1"/>
</dbReference>
<dbReference type="AlphaFoldDB" id="A0A3M6UZR9"/>
<sequence length="115" mass="13224">MSYLCQSRNRLWESQPPRTNQSMTFEVVEGAFKRGQQKLFDSRGYLYCVKRRRNAITYRHCSFHGKSNHCPASVIQHPEGSTVGVEHNHAGEVGLPETAKLTAAIKRKATWSRYR</sequence>
<accession>A0A3M6UZR9</accession>
<evidence type="ECO:0000313" key="1">
    <source>
        <dbReference type="EMBL" id="RMX59130.1"/>
    </source>
</evidence>
<organism evidence="1 2">
    <name type="scientific">Pocillopora damicornis</name>
    <name type="common">Cauliflower coral</name>
    <name type="synonym">Millepora damicornis</name>
    <dbReference type="NCBI Taxonomy" id="46731"/>
    <lineage>
        <taxon>Eukaryota</taxon>
        <taxon>Metazoa</taxon>
        <taxon>Cnidaria</taxon>
        <taxon>Anthozoa</taxon>
        <taxon>Hexacorallia</taxon>
        <taxon>Scleractinia</taxon>
        <taxon>Astrocoeniina</taxon>
        <taxon>Pocilloporidae</taxon>
        <taxon>Pocillopora</taxon>
    </lineage>
</organism>
<name>A0A3M6UZR9_POCDA</name>
<proteinExistence type="predicted"/>
<evidence type="ECO:0000313" key="2">
    <source>
        <dbReference type="Proteomes" id="UP000275408"/>
    </source>
</evidence>